<evidence type="ECO:0000256" key="2">
    <source>
        <dbReference type="ARBA" id="ARBA00022692"/>
    </source>
</evidence>
<evidence type="ECO:0000256" key="4">
    <source>
        <dbReference type="ARBA" id="ARBA00023136"/>
    </source>
</evidence>
<protein>
    <recommendedName>
        <fullName evidence="7">Conjugal transfer protein TrbD</fullName>
    </recommendedName>
</protein>
<organism evidence="5 6">
    <name type="scientific">Selenomonas ruminis</name>
    <dbReference type="NCBI Taxonomy" id="2593411"/>
    <lineage>
        <taxon>Bacteria</taxon>
        <taxon>Bacillati</taxon>
        <taxon>Bacillota</taxon>
        <taxon>Negativicutes</taxon>
        <taxon>Selenomonadales</taxon>
        <taxon>Selenomonadaceae</taxon>
        <taxon>Selenomonas</taxon>
    </lineage>
</organism>
<dbReference type="Pfam" id="PF05101">
    <property type="entry name" value="VirB3"/>
    <property type="match status" value="1"/>
</dbReference>
<dbReference type="EMBL" id="VTOY01000016">
    <property type="protein sequence ID" value="TYZ20189.1"/>
    <property type="molecule type" value="Genomic_DNA"/>
</dbReference>
<accession>A0A5D6VZ16</accession>
<keyword evidence="6" id="KW-1185">Reference proteome</keyword>
<dbReference type="RefSeq" id="WP_149172233.1">
    <property type="nucleotide sequence ID" value="NZ_VTOY01000016.1"/>
</dbReference>
<evidence type="ECO:0008006" key="7">
    <source>
        <dbReference type="Google" id="ProtNLM"/>
    </source>
</evidence>
<dbReference type="AlphaFoldDB" id="A0A5D6VZ16"/>
<comment type="caution">
    <text evidence="5">The sequence shown here is derived from an EMBL/GenBank/DDBJ whole genome shotgun (WGS) entry which is preliminary data.</text>
</comment>
<evidence type="ECO:0000256" key="1">
    <source>
        <dbReference type="ARBA" id="ARBA00004370"/>
    </source>
</evidence>
<reference evidence="5 6" key="1">
    <citation type="submission" date="2019-08" db="EMBL/GenBank/DDBJ databases">
        <title>Selenomonas sp. mPRGC5 and Selenomonas sp. mPRGC8 isolated from ruminal fluid of dairy goat (Capra hircus).</title>
        <authorList>
            <person name="Poothong S."/>
            <person name="Nuengjamnong C."/>
            <person name="Tanasupawat S."/>
        </authorList>
    </citation>
    <scope>NUCLEOTIDE SEQUENCE [LARGE SCALE GENOMIC DNA]</scope>
    <source>
        <strain evidence="6">mPRGC5</strain>
    </source>
</reference>
<keyword evidence="3" id="KW-1133">Transmembrane helix</keyword>
<dbReference type="GO" id="GO:0016020">
    <property type="term" value="C:membrane"/>
    <property type="evidence" value="ECO:0007669"/>
    <property type="project" value="UniProtKB-SubCell"/>
</dbReference>
<evidence type="ECO:0000313" key="6">
    <source>
        <dbReference type="Proteomes" id="UP000323646"/>
    </source>
</evidence>
<keyword evidence="2" id="KW-0812">Transmembrane</keyword>
<dbReference type="InterPro" id="IPR007792">
    <property type="entry name" value="T4SS_VirB3/TrbD/AvhB"/>
</dbReference>
<gene>
    <name evidence="5" type="ORF">FZ040_12130</name>
</gene>
<evidence type="ECO:0000313" key="5">
    <source>
        <dbReference type="EMBL" id="TYZ20189.1"/>
    </source>
</evidence>
<name>A0A5D6VZ16_9FIRM</name>
<dbReference type="Proteomes" id="UP000323646">
    <property type="component" value="Unassembled WGS sequence"/>
</dbReference>
<keyword evidence="4" id="KW-0472">Membrane</keyword>
<comment type="subcellular location">
    <subcellularLocation>
        <location evidence="1">Membrane</location>
    </subcellularLocation>
</comment>
<proteinExistence type="predicted"/>
<evidence type="ECO:0000256" key="3">
    <source>
        <dbReference type="ARBA" id="ARBA00022989"/>
    </source>
</evidence>
<dbReference type="OrthoDB" id="9801524at2"/>
<sequence>MDGQEGAVSWYNLPFYRSLTEEILFMGAPRNVIILNGIVSFMFVMYFHFVYILLLSVAVHALCVYLAKDDAQFFDCLSQYMYKENYYST</sequence>